<dbReference type="GO" id="GO:0046872">
    <property type="term" value="F:metal ion binding"/>
    <property type="evidence" value="ECO:0007669"/>
    <property type="project" value="UniProtKB-UniRule"/>
</dbReference>
<evidence type="ECO:0000313" key="13">
    <source>
        <dbReference type="Proteomes" id="UP000215215"/>
    </source>
</evidence>
<dbReference type="Proteomes" id="UP000215215">
    <property type="component" value="Unassembled WGS sequence"/>
</dbReference>
<evidence type="ECO:0000256" key="11">
    <source>
        <dbReference type="PIRSR" id="PIRSR006268-2"/>
    </source>
</evidence>
<sequence length="313" mass="34627">MVRRILISLCIVCALALIGLFRTKKYSERKFLMGTECEVSVYYRGRQPRMAVEKAFRMIQTLDSLESFFSPKSEVSRINRYEDFIPSAHTVKIVKEAMRVGDITGGAFDVTCGPLMDIWKEFKEGKSPCPEDIERAKQLVDYRRIDTTGGRIRIPGGMEIDLSGVVKGYASEVACEVLKQNGVRAGFVNCGGDIRVFGDRVFNIGVRHPRDKGILCTVKVKDEGIVTSGDYENYFESGGKRFHHIIDPSTGYSSVGCIAVTVVAEDAMYADGLATGLMVMGLERGDSLLEELEDARGILIGFSSDSLVIRSDL</sequence>
<evidence type="ECO:0000256" key="7">
    <source>
        <dbReference type="ARBA" id="ARBA00022842"/>
    </source>
</evidence>
<protein>
    <recommendedName>
        <fullName evidence="2 10">FAD:protein FMN transferase</fullName>
        <ecNumber evidence="1 10">2.7.1.180</ecNumber>
    </recommendedName>
    <alternativeName>
        <fullName evidence="8 10">Flavin transferase</fullName>
    </alternativeName>
</protein>
<organism evidence="12 13">
    <name type="scientific">candidate division WOR-3 bacterium JGI_Cruoil_03_44_89</name>
    <dbReference type="NCBI Taxonomy" id="1973748"/>
    <lineage>
        <taxon>Bacteria</taxon>
        <taxon>Bacteria division WOR-3</taxon>
    </lineage>
</organism>
<gene>
    <name evidence="12" type="ORF">CH333_10285</name>
</gene>
<dbReference type="EC" id="2.7.1.180" evidence="1 10"/>
<dbReference type="AlphaFoldDB" id="A0A235BQ58"/>
<evidence type="ECO:0000256" key="5">
    <source>
        <dbReference type="ARBA" id="ARBA00022723"/>
    </source>
</evidence>
<dbReference type="PIRSF" id="PIRSF006268">
    <property type="entry name" value="ApbE"/>
    <property type="match status" value="1"/>
</dbReference>
<dbReference type="InterPro" id="IPR003374">
    <property type="entry name" value="ApbE-like_sf"/>
</dbReference>
<proteinExistence type="inferred from homology"/>
<evidence type="ECO:0000256" key="8">
    <source>
        <dbReference type="ARBA" id="ARBA00031306"/>
    </source>
</evidence>
<dbReference type="SUPFAM" id="SSF143631">
    <property type="entry name" value="ApbE-like"/>
    <property type="match status" value="1"/>
</dbReference>
<feature type="binding site" evidence="11">
    <location>
        <position position="271"/>
    </location>
    <ligand>
        <name>Mg(2+)</name>
        <dbReference type="ChEBI" id="CHEBI:18420"/>
    </ligand>
</feature>
<dbReference type="InterPro" id="IPR024932">
    <property type="entry name" value="ApbE"/>
</dbReference>
<comment type="similarity">
    <text evidence="10">Belongs to the ApbE family.</text>
</comment>
<dbReference type="PANTHER" id="PTHR30040:SF2">
    <property type="entry name" value="FAD:PROTEIN FMN TRANSFERASE"/>
    <property type="match status" value="1"/>
</dbReference>
<reference evidence="12 13" key="1">
    <citation type="submission" date="2017-07" db="EMBL/GenBank/DDBJ databases">
        <title>Recovery of genomes from metagenomes via a dereplication, aggregation, and scoring strategy.</title>
        <authorList>
            <person name="Sieber C.M."/>
            <person name="Probst A.J."/>
            <person name="Sharrar A."/>
            <person name="Thomas B.C."/>
            <person name="Hess M."/>
            <person name="Tringe S.G."/>
            <person name="Banfield J.F."/>
        </authorList>
    </citation>
    <scope>NUCLEOTIDE SEQUENCE [LARGE SCALE GENOMIC DNA]</scope>
    <source>
        <strain evidence="12">JGI_Cruoil_03_44_89</strain>
    </source>
</reference>
<dbReference type="PANTHER" id="PTHR30040">
    <property type="entry name" value="THIAMINE BIOSYNTHESIS LIPOPROTEIN APBE"/>
    <property type="match status" value="1"/>
</dbReference>
<comment type="catalytic activity">
    <reaction evidence="9 10">
        <text>L-threonyl-[protein] + FAD = FMN-L-threonyl-[protein] + AMP + H(+)</text>
        <dbReference type="Rhea" id="RHEA:36847"/>
        <dbReference type="Rhea" id="RHEA-COMP:11060"/>
        <dbReference type="Rhea" id="RHEA-COMP:11061"/>
        <dbReference type="ChEBI" id="CHEBI:15378"/>
        <dbReference type="ChEBI" id="CHEBI:30013"/>
        <dbReference type="ChEBI" id="CHEBI:57692"/>
        <dbReference type="ChEBI" id="CHEBI:74257"/>
        <dbReference type="ChEBI" id="CHEBI:456215"/>
        <dbReference type="EC" id="2.7.1.180"/>
    </reaction>
</comment>
<keyword evidence="4 10" id="KW-0808">Transferase</keyword>
<dbReference type="Pfam" id="PF02424">
    <property type="entry name" value="ApbE"/>
    <property type="match status" value="1"/>
</dbReference>
<evidence type="ECO:0000256" key="4">
    <source>
        <dbReference type="ARBA" id="ARBA00022679"/>
    </source>
</evidence>
<dbReference type="EMBL" id="NOZQ01000222">
    <property type="protein sequence ID" value="OYD13705.1"/>
    <property type="molecule type" value="Genomic_DNA"/>
</dbReference>
<feature type="binding site" evidence="11">
    <location>
        <position position="275"/>
    </location>
    <ligand>
        <name>Mg(2+)</name>
        <dbReference type="ChEBI" id="CHEBI:18420"/>
    </ligand>
</feature>
<keyword evidence="6 10" id="KW-0274">FAD</keyword>
<keyword evidence="5 10" id="KW-0479">Metal-binding</keyword>
<evidence type="ECO:0000256" key="10">
    <source>
        <dbReference type="PIRNR" id="PIRNR006268"/>
    </source>
</evidence>
<accession>A0A235BQ58</accession>
<feature type="binding site" evidence="11">
    <location>
        <position position="164"/>
    </location>
    <ligand>
        <name>Mg(2+)</name>
        <dbReference type="ChEBI" id="CHEBI:18420"/>
    </ligand>
</feature>
<evidence type="ECO:0000256" key="2">
    <source>
        <dbReference type="ARBA" id="ARBA00016337"/>
    </source>
</evidence>
<comment type="caution">
    <text evidence="12">The sequence shown here is derived from an EMBL/GenBank/DDBJ whole genome shotgun (WGS) entry which is preliminary data.</text>
</comment>
<evidence type="ECO:0000256" key="1">
    <source>
        <dbReference type="ARBA" id="ARBA00011955"/>
    </source>
</evidence>
<evidence type="ECO:0000256" key="9">
    <source>
        <dbReference type="ARBA" id="ARBA00048540"/>
    </source>
</evidence>
<keyword evidence="3 10" id="KW-0285">Flavoprotein</keyword>
<name>A0A235BQ58_UNCW3</name>
<keyword evidence="7 10" id="KW-0460">Magnesium</keyword>
<evidence type="ECO:0000256" key="3">
    <source>
        <dbReference type="ARBA" id="ARBA00022630"/>
    </source>
</evidence>
<dbReference type="GO" id="GO:0016740">
    <property type="term" value="F:transferase activity"/>
    <property type="evidence" value="ECO:0007669"/>
    <property type="project" value="UniProtKB-UniRule"/>
</dbReference>
<dbReference type="Gene3D" id="3.10.520.10">
    <property type="entry name" value="ApbE-like domains"/>
    <property type="match status" value="1"/>
</dbReference>
<evidence type="ECO:0000256" key="6">
    <source>
        <dbReference type="ARBA" id="ARBA00022827"/>
    </source>
</evidence>
<comment type="cofactor">
    <cofactor evidence="11">
        <name>Mg(2+)</name>
        <dbReference type="ChEBI" id="CHEBI:18420"/>
    </cofactor>
    <cofactor evidence="11">
        <name>Mn(2+)</name>
        <dbReference type="ChEBI" id="CHEBI:29035"/>
    </cofactor>
    <text evidence="11">Magnesium. Can also use manganese.</text>
</comment>
<evidence type="ECO:0000313" key="12">
    <source>
        <dbReference type="EMBL" id="OYD13705.1"/>
    </source>
</evidence>